<evidence type="ECO:0000256" key="3">
    <source>
        <dbReference type="ARBA" id="ARBA00023274"/>
    </source>
</evidence>
<keyword evidence="2" id="KW-0689">Ribosomal protein</keyword>
<dbReference type="InterPro" id="IPR028364">
    <property type="entry name" value="Ribosomal_uL1/biogenesis"/>
</dbReference>
<dbReference type="Proteomes" id="UP001075354">
    <property type="component" value="Chromosome 3"/>
</dbReference>
<dbReference type="EMBL" id="JAPTSV010000003">
    <property type="protein sequence ID" value="KAJ1529384.1"/>
    <property type="molecule type" value="Genomic_DNA"/>
</dbReference>
<dbReference type="PANTHER" id="PTHR36427:SF3">
    <property type="entry name" value="LARGE RIBOSOMAL SUBUNIT PROTEIN UL1M"/>
    <property type="match status" value="1"/>
</dbReference>
<evidence type="ECO:0000256" key="2">
    <source>
        <dbReference type="ARBA" id="ARBA00022980"/>
    </source>
</evidence>
<dbReference type="SUPFAM" id="SSF56808">
    <property type="entry name" value="Ribosomal protein L1"/>
    <property type="match status" value="1"/>
</dbReference>
<keyword evidence="3" id="KW-0687">Ribonucleoprotein</keyword>
<comment type="caution">
    <text evidence="4">The sequence shown here is derived from an EMBL/GenBank/DDBJ whole genome shotgun (WGS) entry which is preliminary data.</text>
</comment>
<comment type="similarity">
    <text evidence="1">Belongs to the universal ribosomal protein uL1 family.</text>
</comment>
<dbReference type="GO" id="GO:0005840">
    <property type="term" value="C:ribosome"/>
    <property type="evidence" value="ECO:0007669"/>
    <property type="project" value="UniProtKB-KW"/>
</dbReference>
<evidence type="ECO:0000256" key="1">
    <source>
        <dbReference type="ARBA" id="ARBA00010531"/>
    </source>
</evidence>
<dbReference type="Gene3D" id="3.40.50.790">
    <property type="match status" value="1"/>
</dbReference>
<proteinExistence type="inferred from homology"/>
<reference evidence="4" key="1">
    <citation type="submission" date="2022-12" db="EMBL/GenBank/DDBJ databases">
        <title>Chromosome-level genome assembly of the bean flower thrips Megalurothrips usitatus.</title>
        <authorList>
            <person name="Ma L."/>
            <person name="Liu Q."/>
            <person name="Li H."/>
            <person name="Cai W."/>
        </authorList>
    </citation>
    <scope>NUCLEOTIDE SEQUENCE</scope>
    <source>
        <strain evidence="4">Cailab_2022a</strain>
    </source>
</reference>
<sequence>MCPNIGLILRLSGALNISTRSCFLPISSSFLSPSPALVQTAIRNYAARKGTRTRKVKQSAANKAAKKNKEEALSPYLQKQMMAKMKSGQQKPLLPDDSDREIATDNVFFSGVYKWPVYDVITAIDYCKESHHPTMFDNPTAVIKAYFELDLSTKKKTQFLENVSGVVEFPHYFETGKPIKSVCVICKDLELNKKAAEAGAEAVVGLEGVKMFQVGDLDIEDYDVILAHPDVLTELAPIRGLIGLKKFPNIKKGTVGFDLASMVKKFKNGVDYKVDASPLDPKLGMLQVPIGTVAMKSEEMVANFGQIVEAVLTHKPAGVPNDFISKYVMVFNRLYLVLLFSKYYP</sequence>
<dbReference type="InterPro" id="IPR016095">
    <property type="entry name" value="Ribosomal_uL1_3-a/b-sand"/>
</dbReference>
<accession>A0AAV7XSI6</accession>
<evidence type="ECO:0008006" key="6">
    <source>
        <dbReference type="Google" id="ProtNLM"/>
    </source>
</evidence>
<evidence type="ECO:0000313" key="4">
    <source>
        <dbReference type="EMBL" id="KAJ1529384.1"/>
    </source>
</evidence>
<organism evidence="4 5">
    <name type="scientific">Megalurothrips usitatus</name>
    <name type="common">bean blossom thrips</name>
    <dbReference type="NCBI Taxonomy" id="439358"/>
    <lineage>
        <taxon>Eukaryota</taxon>
        <taxon>Metazoa</taxon>
        <taxon>Ecdysozoa</taxon>
        <taxon>Arthropoda</taxon>
        <taxon>Hexapoda</taxon>
        <taxon>Insecta</taxon>
        <taxon>Pterygota</taxon>
        <taxon>Neoptera</taxon>
        <taxon>Paraneoptera</taxon>
        <taxon>Thysanoptera</taxon>
        <taxon>Terebrantia</taxon>
        <taxon>Thripoidea</taxon>
        <taxon>Thripidae</taxon>
        <taxon>Megalurothrips</taxon>
    </lineage>
</organism>
<dbReference type="PANTHER" id="PTHR36427">
    <property type="entry name" value="54S RIBOSOMAL PROTEIN L1, MITOCHONDRIAL"/>
    <property type="match status" value="1"/>
</dbReference>
<evidence type="ECO:0000313" key="5">
    <source>
        <dbReference type="Proteomes" id="UP001075354"/>
    </source>
</evidence>
<dbReference type="Pfam" id="PF00687">
    <property type="entry name" value="Ribosomal_L1"/>
    <property type="match status" value="1"/>
</dbReference>
<name>A0AAV7XSI6_9NEOP</name>
<keyword evidence="5" id="KW-1185">Reference proteome</keyword>
<dbReference type="Gene3D" id="3.30.190.20">
    <property type="match status" value="1"/>
</dbReference>
<dbReference type="InterPro" id="IPR023674">
    <property type="entry name" value="Ribosomal_uL1-like"/>
</dbReference>
<dbReference type="AlphaFoldDB" id="A0AAV7XSI6"/>
<dbReference type="GO" id="GO:1990904">
    <property type="term" value="C:ribonucleoprotein complex"/>
    <property type="evidence" value="ECO:0007669"/>
    <property type="project" value="UniProtKB-KW"/>
</dbReference>
<gene>
    <name evidence="4" type="ORF">ONE63_006170</name>
</gene>
<protein>
    <recommendedName>
        <fullName evidence="6">50S ribosomal protein L1</fullName>
    </recommendedName>
</protein>